<reference evidence="1" key="1">
    <citation type="submission" date="2022-09" db="EMBL/GenBank/DDBJ databases">
        <authorList>
            <person name="Li Z.-J."/>
        </authorList>
    </citation>
    <scope>NUCLEOTIDE SEQUENCE</scope>
    <source>
        <strain evidence="1">TGB10</strain>
        <plasmid evidence="1">unnamed</plasmid>
    </source>
</reference>
<dbReference type="EMBL" id="CP114585">
    <property type="protein sequence ID" value="WBA16709.1"/>
    <property type="molecule type" value="Genomic_DNA"/>
</dbReference>
<keyword evidence="2" id="KW-1185">Reference proteome</keyword>
<organism evidence="1 2">
    <name type="scientific">Salinivibrio proteolyticus</name>
    <dbReference type="NCBI Taxonomy" id="334715"/>
    <lineage>
        <taxon>Bacteria</taxon>
        <taxon>Pseudomonadati</taxon>
        <taxon>Pseudomonadota</taxon>
        <taxon>Gammaproteobacteria</taxon>
        <taxon>Vibrionales</taxon>
        <taxon>Vibrionaceae</taxon>
        <taxon>Salinivibrio</taxon>
    </lineage>
</organism>
<dbReference type="RefSeq" id="WP_046075942.1">
    <property type="nucleotide sequence ID" value="NZ_CP114585.1"/>
</dbReference>
<sequence length="265" mass="30291">MSKLEIVDPETGVTKEIPVSEFIMQSYKEALIQGREREINVTSIIREIHLKSRLKKTAFVKLRVDGKEAGIEIPALALSTLSMYSQDEINDLVTDSFLSSDFEKAYSSAIPDDLQPSTSKQRTLALRISELLGIDLGYEILASKRKLGAFISDSQKELERYERDIEGVDFISERLEDALIKYFSNDNCWRELFNSAYELYLQVPQRAREVIHKNVRDGISDSYWNEARDVPEGNVVSEIISEISFKLAEMGTHAEKFENLHTDQQ</sequence>
<evidence type="ECO:0000313" key="2">
    <source>
        <dbReference type="Proteomes" id="UP001164676"/>
    </source>
</evidence>
<dbReference type="Proteomes" id="UP001164676">
    <property type="component" value="Plasmid unnamed"/>
</dbReference>
<geneLocation type="plasmid" evidence="1 2">
    <name>unnamed</name>
</geneLocation>
<gene>
    <name evidence="1" type="ORF">N7E60_15145</name>
</gene>
<evidence type="ECO:0000313" key="1">
    <source>
        <dbReference type="EMBL" id="WBA16709.1"/>
    </source>
</evidence>
<proteinExistence type="predicted"/>
<name>A0ABY7LJL5_9GAMM</name>
<accession>A0ABY7LJL5</accession>
<keyword evidence="1" id="KW-0614">Plasmid</keyword>
<protein>
    <submittedName>
        <fullName evidence="1">Uncharacterized protein</fullName>
    </submittedName>
</protein>